<dbReference type="PANTHER" id="PTHR11566">
    <property type="entry name" value="DYNAMIN"/>
    <property type="match status" value="1"/>
</dbReference>
<dbReference type="PROSITE" id="PS50003">
    <property type="entry name" value="PH_DOMAIN"/>
    <property type="match status" value="1"/>
</dbReference>
<dbReference type="Pfam" id="PF01031">
    <property type="entry name" value="Dynamin_M"/>
    <property type="match status" value="1"/>
</dbReference>
<dbReference type="SMART" id="SM00233">
    <property type="entry name" value="PH"/>
    <property type="match status" value="1"/>
</dbReference>
<dbReference type="PANTHER" id="PTHR11566:SF21">
    <property type="entry name" value="DYNAMIN RELATED PROTEIN 1, ISOFORM A"/>
    <property type="match status" value="1"/>
</dbReference>
<dbReference type="InterPro" id="IPR022812">
    <property type="entry name" value="Dynamin"/>
</dbReference>
<sequence length="731" mass="79601">MAPSGDDTVKLDVSEATELLQKLQQKRTALEKELSKVPGAPSSKKDVFHLCRGFERAFTHLLETSDYAGFIRRAFMDEGLMGTVAKLPLERNFKLEHVKEVVREADGYQSHLVSPEFGLKRLVDDTINLVLEPVNICVRRVHQVLLDAAREASRKASLMMDSSILDESREPLKLPAFEKAAMQSVTRALEVWRDEAMEMARAIVNMEQGYVTAAFFRQRTAERYKAMMQAQQTAKLLGEGKAVAAESDSEDEDDDDSSNDGSPAKSRPLTAPANMGGPLSGGLTIPATMNDPGDMLAGTLEKRIGEKSGRQSLPEAWKWQKRYFVLSEPQGKLYYFKSADDPPNYKGLIDMRDCKAEDVDIDGLPRNASKSKYDLDGGGGQVSLLIRISHKDPSKPCVKNHHSLVLRTASASDKYMWLARLRNAGDAAMGVKREPRSYASSELQRSADSTTSSVAPTPRIRAGGTPKNLNIPQGGIGSSLLFAEDSTLGPEPLLWASPKRFGDPANPKVFDDYLQQLGEDTAAYVRTVCQTIVLTVPKAVIYCQVKRAQAHLLEHLYSAVTTLGGAEAEFLLEEDSDSAVKREKLKQSVGEVAQAVAQLKNLQEGHYEDTERAAEPLEVPAEIVQLAEYRRRRPSDRSAASNGPPAENGNRKASYDYTGSGASYMPSRGSPSAAPPARTISTASSGRRQSAAPPPRVSIPASSTASAASAASPSPLPRRRPPPAPPGETPR</sequence>
<gene>
    <name evidence="4" type="primary">g4054</name>
    <name evidence="4" type="ORF">VP750_LOCUS3458</name>
</gene>
<feature type="region of interest" description="Disordered" evidence="1">
    <location>
        <begin position="628"/>
        <end position="731"/>
    </location>
</feature>
<dbReference type="Gene3D" id="1.20.120.1240">
    <property type="entry name" value="Dynamin, middle domain"/>
    <property type="match status" value="2"/>
</dbReference>
<dbReference type="InterPro" id="IPR011993">
    <property type="entry name" value="PH-like_dom_sf"/>
</dbReference>
<dbReference type="CDD" id="cd00821">
    <property type="entry name" value="PH"/>
    <property type="match status" value="1"/>
</dbReference>
<dbReference type="EMBL" id="CAXHTA020000005">
    <property type="protein sequence ID" value="CAL5221799.1"/>
    <property type="molecule type" value="Genomic_DNA"/>
</dbReference>
<reference evidence="4 5" key="1">
    <citation type="submission" date="2024-06" db="EMBL/GenBank/DDBJ databases">
        <authorList>
            <person name="Kraege A."/>
            <person name="Thomma B."/>
        </authorList>
    </citation>
    <scope>NUCLEOTIDE SEQUENCE [LARGE SCALE GENOMIC DNA]</scope>
</reference>
<organism evidence="4 5">
    <name type="scientific">Coccomyxa viridis</name>
    <dbReference type="NCBI Taxonomy" id="1274662"/>
    <lineage>
        <taxon>Eukaryota</taxon>
        <taxon>Viridiplantae</taxon>
        <taxon>Chlorophyta</taxon>
        <taxon>core chlorophytes</taxon>
        <taxon>Trebouxiophyceae</taxon>
        <taxon>Trebouxiophyceae incertae sedis</taxon>
        <taxon>Coccomyxaceae</taxon>
        <taxon>Coccomyxa</taxon>
    </lineage>
</organism>
<protein>
    <submittedName>
        <fullName evidence="4">G4054 protein</fullName>
    </submittedName>
</protein>
<feature type="region of interest" description="Disordered" evidence="1">
    <location>
        <begin position="430"/>
        <end position="468"/>
    </location>
</feature>
<keyword evidence="5" id="KW-1185">Reference proteome</keyword>
<dbReference type="InterPro" id="IPR000375">
    <property type="entry name" value="Dynamin_stalk"/>
</dbReference>
<evidence type="ECO:0000313" key="4">
    <source>
        <dbReference type="EMBL" id="CAL5221799.1"/>
    </source>
</evidence>
<dbReference type="Gene3D" id="2.30.29.30">
    <property type="entry name" value="Pleckstrin-homology domain (PH domain)/Phosphotyrosine-binding domain (PTB)"/>
    <property type="match status" value="1"/>
</dbReference>
<dbReference type="Proteomes" id="UP001497392">
    <property type="component" value="Unassembled WGS sequence"/>
</dbReference>
<feature type="compositionally biased region" description="Acidic residues" evidence="1">
    <location>
        <begin position="247"/>
        <end position="258"/>
    </location>
</feature>
<feature type="compositionally biased region" description="Pro residues" evidence="1">
    <location>
        <begin position="722"/>
        <end position="731"/>
    </location>
</feature>
<feature type="domain" description="PH" evidence="2">
    <location>
        <begin position="293"/>
        <end position="426"/>
    </location>
</feature>
<feature type="compositionally biased region" description="Low complexity" evidence="1">
    <location>
        <begin position="698"/>
        <end position="713"/>
    </location>
</feature>
<dbReference type="SMART" id="SM00302">
    <property type="entry name" value="GED"/>
    <property type="match status" value="1"/>
</dbReference>
<dbReference type="InterPro" id="IPR001849">
    <property type="entry name" value="PH_domain"/>
</dbReference>
<feature type="region of interest" description="Disordered" evidence="1">
    <location>
        <begin position="238"/>
        <end position="283"/>
    </location>
</feature>
<dbReference type="Pfam" id="PF00169">
    <property type="entry name" value="PH"/>
    <property type="match status" value="1"/>
</dbReference>
<feature type="compositionally biased region" description="Low complexity" evidence="1">
    <location>
        <begin position="666"/>
        <end position="678"/>
    </location>
</feature>
<proteinExistence type="predicted"/>
<evidence type="ECO:0000313" key="5">
    <source>
        <dbReference type="Proteomes" id="UP001497392"/>
    </source>
</evidence>
<comment type="caution">
    <text evidence="4">The sequence shown here is derived from an EMBL/GenBank/DDBJ whole genome shotgun (WGS) entry which is preliminary data.</text>
</comment>
<evidence type="ECO:0000259" key="2">
    <source>
        <dbReference type="PROSITE" id="PS50003"/>
    </source>
</evidence>
<dbReference type="InterPro" id="IPR003130">
    <property type="entry name" value="GED"/>
</dbReference>
<evidence type="ECO:0000259" key="3">
    <source>
        <dbReference type="PROSITE" id="PS51388"/>
    </source>
</evidence>
<evidence type="ECO:0000256" key="1">
    <source>
        <dbReference type="SAM" id="MobiDB-lite"/>
    </source>
</evidence>
<dbReference type="SUPFAM" id="SSF50729">
    <property type="entry name" value="PH domain-like"/>
    <property type="match status" value="1"/>
</dbReference>
<accession>A0ABP1FPC2</accession>
<feature type="domain" description="GED" evidence="3">
    <location>
        <begin position="514"/>
        <end position="607"/>
    </location>
</feature>
<dbReference type="InterPro" id="IPR020850">
    <property type="entry name" value="GED_dom"/>
</dbReference>
<dbReference type="PROSITE" id="PS51388">
    <property type="entry name" value="GED"/>
    <property type="match status" value="1"/>
</dbReference>
<feature type="compositionally biased region" description="Polar residues" evidence="1">
    <location>
        <begin position="438"/>
        <end position="455"/>
    </location>
</feature>
<name>A0ABP1FPC2_9CHLO</name>
<dbReference type="Pfam" id="PF02212">
    <property type="entry name" value="GED"/>
    <property type="match status" value="1"/>
</dbReference>
<feature type="compositionally biased region" description="Polar residues" evidence="1">
    <location>
        <begin position="679"/>
        <end position="688"/>
    </location>
</feature>